<name>C4R8V0_KOMPG</name>
<dbReference type="FunCoup" id="C4R8V0">
    <property type="interactions" value="1007"/>
</dbReference>
<dbReference type="InterPro" id="IPR055443">
    <property type="entry name" value="HEAT_ECM29"/>
</dbReference>
<dbReference type="InterPro" id="IPR011989">
    <property type="entry name" value="ARM-like"/>
</dbReference>
<dbReference type="SUPFAM" id="SSF48371">
    <property type="entry name" value="ARM repeat"/>
    <property type="match status" value="1"/>
</dbReference>
<accession>C4R8V0</accession>
<dbReference type="InParanoid" id="C4R8V0"/>
<dbReference type="OrthoDB" id="16066at2759"/>
<dbReference type="eggNOG" id="KOG0915">
    <property type="taxonomic scope" value="Eukaryota"/>
</dbReference>
<dbReference type="GO" id="GO:0060090">
    <property type="term" value="F:molecular adaptor activity"/>
    <property type="evidence" value="ECO:0007669"/>
    <property type="project" value="InterPro"/>
</dbReference>
<dbReference type="RefSeq" id="XP_002494204.1">
    <property type="nucleotide sequence ID" value="XM_002494159.1"/>
</dbReference>
<dbReference type="Pfam" id="PF24492">
    <property type="entry name" value="HEAT_ECM29"/>
    <property type="match status" value="1"/>
</dbReference>
<dbReference type="STRING" id="644223.C4R8V0"/>
<feature type="domain" description="Proteasome component Ecm29 N-terminal" evidence="1">
    <location>
        <begin position="11"/>
        <end position="486"/>
    </location>
</feature>
<dbReference type="KEGG" id="ppa:PAS_chr4_0761"/>
<evidence type="ECO:0000259" key="2">
    <source>
        <dbReference type="Pfam" id="PF24492"/>
    </source>
</evidence>
<keyword evidence="4" id="KW-1185">Reference proteome</keyword>
<organism evidence="3 4">
    <name type="scientific">Komagataella phaffii (strain GS115 / ATCC 20864)</name>
    <name type="common">Yeast</name>
    <name type="synonym">Pichia pastoris</name>
    <dbReference type="NCBI Taxonomy" id="644223"/>
    <lineage>
        <taxon>Eukaryota</taxon>
        <taxon>Fungi</taxon>
        <taxon>Dikarya</taxon>
        <taxon>Ascomycota</taxon>
        <taxon>Saccharomycotina</taxon>
        <taxon>Pichiomycetes</taxon>
        <taxon>Pichiales</taxon>
        <taxon>Pichiaceae</taxon>
        <taxon>Komagataella</taxon>
    </lineage>
</organism>
<dbReference type="GO" id="GO:0043248">
    <property type="term" value="P:proteasome assembly"/>
    <property type="evidence" value="ECO:0007669"/>
    <property type="project" value="InterPro"/>
</dbReference>
<dbReference type="Proteomes" id="UP000000314">
    <property type="component" value="Chromosome 4"/>
</dbReference>
<keyword evidence="3" id="KW-0647">Proteasome</keyword>
<dbReference type="HOGENOM" id="CLU_000880_1_1_1"/>
<proteinExistence type="predicted"/>
<evidence type="ECO:0000313" key="3">
    <source>
        <dbReference type="EMBL" id="CAY72025.1"/>
    </source>
</evidence>
<feature type="domain" description="Proteasome adapter and scaffold protein ECM29 HEAT-repeat" evidence="2">
    <location>
        <begin position="1200"/>
        <end position="1364"/>
    </location>
</feature>
<dbReference type="InterPro" id="IPR024372">
    <property type="entry name" value="Ecm29_N"/>
</dbReference>
<evidence type="ECO:0000259" key="1">
    <source>
        <dbReference type="Pfam" id="PF13001"/>
    </source>
</evidence>
<dbReference type="OMA" id="CRIKDIE"/>
<dbReference type="GO" id="GO:0000502">
    <property type="term" value="C:proteasome complex"/>
    <property type="evidence" value="ECO:0007669"/>
    <property type="project" value="UniProtKB-KW"/>
</dbReference>
<dbReference type="Gene3D" id="1.25.10.10">
    <property type="entry name" value="Leucine-rich Repeat Variant"/>
    <property type="match status" value="1"/>
</dbReference>
<reference evidence="3 4" key="1">
    <citation type="journal article" date="2009" name="Nat. Biotechnol.">
        <title>Genome sequence of the recombinant protein production host Pichia pastoris.</title>
        <authorList>
            <person name="De Schutter K."/>
            <person name="Lin Y.C."/>
            <person name="Tiels P."/>
            <person name="Van Hecke A."/>
            <person name="Glinka S."/>
            <person name="Weber-Lehmann J."/>
            <person name="Rouze P."/>
            <person name="Van de Peer Y."/>
            <person name="Callewaert N."/>
        </authorList>
    </citation>
    <scope>NUCLEOTIDE SEQUENCE [LARGE SCALE GENOMIC DNA]</scope>
    <source>
        <strain evidence="4">GS115 / ATCC 20864</strain>
    </source>
</reference>
<dbReference type="Pfam" id="PF13001">
    <property type="entry name" value="ECM29_N"/>
    <property type="match status" value="1"/>
</dbReference>
<evidence type="ECO:0000313" key="4">
    <source>
        <dbReference type="Proteomes" id="UP000000314"/>
    </source>
</evidence>
<gene>
    <name evidence="3" type="ordered locus">PAS_chr4_0761</name>
</gene>
<dbReference type="InterPro" id="IPR016024">
    <property type="entry name" value="ARM-type_fold"/>
</dbReference>
<dbReference type="GeneID" id="8200654"/>
<dbReference type="EMBL" id="FN392322">
    <property type="protein sequence ID" value="CAY72025.1"/>
    <property type="molecule type" value="Genomic_DNA"/>
</dbReference>
<sequence length="1790" mass="202992">MVDLKAELSLIDQVELRLTLPETQEKFEKALGVFLCPLLLKFYLNESQIHVKLYKFLNHISTRYQSYPGLRLPLSKLLDQLESPTITKKYDDPELHEKGLISVASNTLIFVNKAIDRLSAQESKDYLDRLIQLISTILNVAQLRYKLYNIVIKILLKIDNLSDVKTNLTPEQFQGFIEISHRFLLLPSLLTTETTIIPGIPAESALLFSKFNLDSTFTQNKIKLVDYFNFINIPNNLKVLPFLLASCASRDDVLVGNAETYLHRLQLPTNPDQYVVQVIADLLVGKNTPPLSDTSKHKLLSFICKLSDISVVDISQFTSIALQGLQSDYDKLKDLSTRFIDKYINNANTSDESIQSYREISDLLIGNISTGALSEFQLSAQSISSSIRALTTILTHYPQIFSDISVLFKLVDIYKLYSDKEIKQYLRDSINTLVRSFKISDQENVAQFCISNLNQQADKDLSFILVNLLNRSLPFHDPRARVYTLITASEINQDFSQFSSFLNPYYFKLEISDEDVKFPKFDDFISFVAGVSIPEPALFHVISFAYNCLTVPYLKVELNENWESVLSSRQEDLAYILQEVAKHQPKNLASFSTLLCQTVNLNFTSITQKIRLFKMFLVAAPDSGTIALDTTSLLDPSFHMYNYELVDLVLLVTKPTSTGDTILNHYLDVLNSVREGHEKLFDELVKSVLSTLDSLSKNSSNNEVNFHLHFLYLTLQRLSLFGIVSNGYLKMIFDQLIEDSVSLKLTLNASSNGDYFTTLCYVVSDKESFERIVGLIGKMASNNSKKNDQLFIIGDALSIALNRRTALKSLPLQSQLSFYETYFQKDLGVSFEPITESSEIILRDFIDTLTLPFEDAHKDASFIISQSKLKAHTIWLFCLLGDILLTNSTKSLLVTVHLVFVRMLFNYYKGSSNVDYELIQECSLKGLFLLYTVSPFQKSLLEELQIAYNQNVNSNSRSVFQQVNQSNSTVSSKTFKELIRLSLELNGIKYVINFLNVLVGDAVIWSPIESYYHEQSQLPENSISLSEETNIRLVSRLYPLQFFPDSNVNTIIKKIWSSLYSTSDILEHSQNILETVIAGFKNKDWKIRSCSVLSLTELLNILKFRTYEQQLDQIIGVSFRSLDDVKDSIRTESEKLNRKLIAVVINNVSSTNSEDILNLIIPFLLSNKGLLSDSKDIQGFSLTTLLKLCSNDRITKHILKFIPELVTTLIQLISSLEPEMVNYLYLNASNYNVTTEQLDTQRLSMLNNSPVQDTIEKLIDLIDSYDEHLVGQFFQDFNKSIRRAVGLPSKVLGSKVLVYILLKKPAAVSAKNGDLLLKTVINQISDRNQAVATAYAIAIGHVVRFASFKVVKNFASSTLLSWYFESNINEDFSVFRRRLLSSLVIDSVFKNSINIANSLRSLLLPLTFIGKHDINSEVAESFEHVWLDNANGVTSIKHYLKEICEMCLQRMSSQSHSVRRICAISVADACTKIDDTPADFDSALLAQIFEVLITASRGRTWDGKEVVIESLVSTAIKFKQMLQGPGFKSTILNVNMVLLKELQRSKKTKKYAIFLLKSVSRYISLYSSIEEVEGQSLTQQFLNTFEQVYKNFYLSIDDDKDLDEDGDIDMEPEGVKSQLFKREESKVELLQSLADSFTIVNSQTYNHKQLDLLLNYTLEVLESNNSTGSTWRSQNCASMVLKKVLQVFNQSLQKDNGLLFSAELLSSLSNVWDRLWVVVSDGSTVGNVQVMLVRTSHEFLKFLRRVKEFDGSIIGLVAKYQVLVTERLLGLSKSKNTSAILQNEIQTALE</sequence>
<protein>
    <submittedName>
        <fullName evidence="3">Major component of the proteasome</fullName>
    </submittedName>
</protein>